<dbReference type="Proteomes" id="UP000509579">
    <property type="component" value="Chromosome"/>
</dbReference>
<name>A0A6N1X0Q2_9BURK</name>
<dbReference type="EMBL" id="CP054840">
    <property type="protein sequence ID" value="QKV52861.1"/>
    <property type="molecule type" value="Genomic_DNA"/>
</dbReference>
<dbReference type="KEGG" id="aant:HUK68_08145"/>
<proteinExistence type="predicted"/>
<dbReference type="AlphaFoldDB" id="A0A6N1X0Q2"/>
<evidence type="ECO:0000313" key="2">
    <source>
        <dbReference type="Proteomes" id="UP000509579"/>
    </source>
</evidence>
<keyword evidence="2" id="KW-1185">Reference proteome</keyword>
<evidence type="ECO:0000313" key="1">
    <source>
        <dbReference type="EMBL" id="QKV52861.1"/>
    </source>
</evidence>
<protein>
    <submittedName>
        <fullName evidence="1">Uncharacterized protein</fullName>
    </submittedName>
</protein>
<dbReference type="RefSeq" id="WP_175503738.1">
    <property type="nucleotide sequence ID" value="NZ_CAURQT010000015.1"/>
</dbReference>
<gene>
    <name evidence="1" type="ORF">HUK68_08145</name>
</gene>
<accession>A0A6N1X0Q2</accession>
<reference evidence="1 2" key="1">
    <citation type="submission" date="2020-06" db="EMBL/GenBank/DDBJ databases">
        <title>Acidovorax antarctica sp. nov., isolated from Corinth ice sheet soil, Antarctic Fields Peninsula.</title>
        <authorList>
            <person name="Xu Q."/>
            <person name="Peng F."/>
        </authorList>
    </citation>
    <scope>NUCLEOTIDE SEQUENCE [LARGE SCALE GENOMIC DNA]</scope>
    <source>
        <strain evidence="1 2">16-35-5</strain>
    </source>
</reference>
<sequence length="147" mass="16861">MFYEFERRAVAFLKRVEAMEPCASRQQAYESLLKHWHAVESSYHDDKDYLDALLHKTMSEENDWHCLDSNPCYWQSPKVPQLRIYVHDDGAIVIQRLGGTREGRILFALNSAQPAFHPARPAQEITGFASAVQTAAMPRPEKSLSKL</sequence>
<organism evidence="1 2">
    <name type="scientific">Comamonas antarctica</name>
    <dbReference type="NCBI Taxonomy" id="2743470"/>
    <lineage>
        <taxon>Bacteria</taxon>
        <taxon>Pseudomonadati</taxon>
        <taxon>Pseudomonadota</taxon>
        <taxon>Betaproteobacteria</taxon>
        <taxon>Burkholderiales</taxon>
        <taxon>Comamonadaceae</taxon>
        <taxon>Comamonas</taxon>
    </lineage>
</organism>